<organism evidence="1 2">
    <name type="scientific">Panagrolaimus sp. ES5</name>
    <dbReference type="NCBI Taxonomy" id="591445"/>
    <lineage>
        <taxon>Eukaryota</taxon>
        <taxon>Metazoa</taxon>
        <taxon>Ecdysozoa</taxon>
        <taxon>Nematoda</taxon>
        <taxon>Chromadorea</taxon>
        <taxon>Rhabditida</taxon>
        <taxon>Tylenchina</taxon>
        <taxon>Panagrolaimomorpha</taxon>
        <taxon>Panagrolaimoidea</taxon>
        <taxon>Panagrolaimidae</taxon>
        <taxon>Panagrolaimus</taxon>
    </lineage>
</organism>
<name>A0AC34FQ19_9BILA</name>
<sequence length="23" mass="2829">MDPEMDDEDVKTRQVRIHWGKNE</sequence>
<evidence type="ECO:0000313" key="2">
    <source>
        <dbReference type="WBParaSite" id="ES5_v2.g19424.t1"/>
    </source>
</evidence>
<dbReference type="WBParaSite" id="ES5_v2.g19424.t1">
    <property type="protein sequence ID" value="ES5_v2.g19424.t1"/>
    <property type="gene ID" value="ES5_v2.g19424"/>
</dbReference>
<proteinExistence type="predicted"/>
<accession>A0AC34FQ19</accession>
<protein>
    <submittedName>
        <fullName evidence="2">Uncharacterized protein</fullName>
    </submittedName>
</protein>
<evidence type="ECO:0000313" key="1">
    <source>
        <dbReference type="Proteomes" id="UP000887579"/>
    </source>
</evidence>
<reference evidence="2" key="1">
    <citation type="submission" date="2022-11" db="UniProtKB">
        <authorList>
            <consortium name="WormBaseParasite"/>
        </authorList>
    </citation>
    <scope>IDENTIFICATION</scope>
</reference>
<dbReference type="Proteomes" id="UP000887579">
    <property type="component" value="Unplaced"/>
</dbReference>